<evidence type="ECO:0008006" key="2">
    <source>
        <dbReference type="Google" id="ProtNLM"/>
    </source>
</evidence>
<dbReference type="Gene3D" id="3.30.1950.10">
    <property type="entry name" value="wza like domain"/>
    <property type="match status" value="1"/>
</dbReference>
<accession>A0A382UMQ9</accession>
<dbReference type="PANTHER" id="PTHR33619">
    <property type="entry name" value="POLYSACCHARIDE EXPORT PROTEIN GFCE-RELATED"/>
    <property type="match status" value="1"/>
</dbReference>
<dbReference type="GO" id="GO:0015159">
    <property type="term" value="F:polysaccharide transmembrane transporter activity"/>
    <property type="evidence" value="ECO:0007669"/>
    <property type="project" value="InterPro"/>
</dbReference>
<protein>
    <recommendedName>
        <fullName evidence="2">Soluble ligand binding domain-containing protein</fullName>
    </recommendedName>
</protein>
<reference evidence="1" key="1">
    <citation type="submission" date="2018-05" db="EMBL/GenBank/DDBJ databases">
        <authorList>
            <person name="Lanie J.A."/>
            <person name="Ng W.-L."/>
            <person name="Kazmierczak K.M."/>
            <person name="Andrzejewski T.M."/>
            <person name="Davidsen T.M."/>
            <person name="Wayne K.J."/>
            <person name="Tettelin H."/>
            <person name="Glass J.I."/>
            <person name="Rusch D."/>
            <person name="Podicherti R."/>
            <person name="Tsui H.-C.T."/>
            <person name="Winkler M.E."/>
        </authorList>
    </citation>
    <scope>NUCLEOTIDE SEQUENCE</scope>
</reference>
<dbReference type="Gene3D" id="3.10.560.10">
    <property type="entry name" value="Outer membrane lipoprotein wza domain like"/>
    <property type="match status" value="1"/>
</dbReference>
<dbReference type="AlphaFoldDB" id="A0A382UMQ9"/>
<dbReference type="PANTHER" id="PTHR33619:SF3">
    <property type="entry name" value="POLYSACCHARIDE EXPORT PROTEIN GFCE-RELATED"/>
    <property type="match status" value="1"/>
</dbReference>
<feature type="non-terminal residue" evidence="1">
    <location>
        <position position="247"/>
    </location>
</feature>
<gene>
    <name evidence="1" type="ORF">METZ01_LOCUS388201</name>
</gene>
<organism evidence="1">
    <name type="scientific">marine metagenome</name>
    <dbReference type="NCBI Taxonomy" id="408172"/>
    <lineage>
        <taxon>unclassified sequences</taxon>
        <taxon>metagenomes</taxon>
        <taxon>ecological metagenomes</taxon>
    </lineage>
</organism>
<evidence type="ECO:0000313" key="1">
    <source>
        <dbReference type="EMBL" id="SVD35347.1"/>
    </source>
</evidence>
<dbReference type="EMBL" id="UINC01145302">
    <property type="protein sequence ID" value="SVD35347.1"/>
    <property type="molecule type" value="Genomic_DNA"/>
</dbReference>
<name>A0A382UMQ9_9ZZZZ</name>
<sequence length="247" mass="27875">MLIFLLLAFSLKGQIYDVSTLKKEKEIYIPETVAKNTGDLITRNAEIYLEDTINPEEYIVGPGDEFAFNMLSSDGIVSLHLKISPTGDVLIPAVGVIFVDKLSLKVAIEKIRTKCLEKYRSAKINITLIKIRKFKVQVFGTVHYPGFVVVSAVARVSDIYNLVVEQEIIEQNMVKFERDVKKLEALNISTRNITLWRHSKPINVDLVKFSIDGIKELNPHIQQGDIIEFRLKKEKVGIYGGVELPGS</sequence>
<proteinExistence type="predicted"/>
<dbReference type="InterPro" id="IPR049712">
    <property type="entry name" value="Poly_export"/>
</dbReference>